<comment type="subcellular location">
    <subcellularLocation>
        <location evidence="2">Membrane</location>
    </subcellularLocation>
</comment>
<dbReference type="InterPro" id="IPR003594">
    <property type="entry name" value="HATPase_dom"/>
</dbReference>
<dbReference type="PANTHER" id="PTHR44936">
    <property type="entry name" value="SENSOR PROTEIN CREC"/>
    <property type="match status" value="1"/>
</dbReference>
<feature type="region of interest" description="Disordered" evidence="12">
    <location>
        <begin position="757"/>
        <end position="890"/>
    </location>
</feature>
<feature type="compositionally biased region" description="Polar residues" evidence="12">
    <location>
        <begin position="837"/>
        <end position="868"/>
    </location>
</feature>
<evidence type="ECO:0000256" key="1">
    <source>
        <dbReference type="ARBA" id="ARBA00000085"/>
    </source>
</evidence>
<evidence type="ECO:0000256" key="7">
    <source>
        <dbReference type="ARBA" id="ARBA00022741"/>
    </source>
</evidence>
<dbReference type="Proteomes" id="UP001501251">
    <property type="component" value="Unassembled WGS sequence"/>
</dbReference>
<evidence type="ECO:0000259" key="14">
    <source>
        <dbReference type="PROSITE" id="PS50885"/>
    </source>
</evidence>
<keyword evidence="13" id="KW-0472">Membrane</keyword>
<feature type="compositionally biased region" description="Low complexity" evidence="12">
    <location>
        <begin position="1023"/>
        <end position="1034"/>
    </location>
</feature>
<dbReference type="Pfam" id="PF08376">
    <property type="entry name" value="NIT"/>
    <property type="match status" value="1"/>
</dbReference>
<dbReference type="PANTHER" id="PTHR44936:SF9">
    <property type="entry name" value="SENSOR PROTEIN CREC"/>
    <property type="match status" value="1"/>
</dbReference>
<evidence type="ECO:0000256" key="6">
    <source>
        <dbReference type="ARBA" id="ARBA00022692"/>
    </source>
</evidence>
<feature type="region of interest" description="Disordered" evidence="12">
    <location>
        <begin position="941"/>
        <end position="1057"/>
    </location>
</feature>
<dbReference type="EC" id="2.7.13.3" evidence="3"/>
<evidence type="ECO:0000256" key="2">
    <source>
        <dbReference type="ARBA" id="ARBA00004370"/>
    </source>
</evidence>
<keyword evidence="10 13" id="KW-1133">Transmembrane helix</keyword>
<dbReference type="EMBL" id="BAABAQ010000006">
    <property type="protein sequence ID" value="GAA4194372.1"/>
    <property type="molecule type" value="Genomic_DNA"/>
</dbReference>
<evidence type="ECO:0000256" key="4">
    <source>
        <dbReference type="ARBA" id="ARBA00022553"/>
    </source>
</evidence>
<evidence type="ECO:0000256" key="11">
    <source>
        <dbReference type="ARBA" id="ARBA00023012"/>
    </source>
</evidence>
<dbReference type="InterPro" id="IPR013587">
    <property type="entry name" value="Nitrate/nitrite_sensing"/>
</dbReference>
<evidence type="ECO:0000256" key="10">
    <source>
        <dbReference type="ARBA" id="ARBA00022989"/>
    </source>
</evidence>
<feature type="region of interest" description="Disordered" evidence="12">
    <location>
        <begin position="1"/>
        <end position="46"/>
    </location>
</feature>
<keyword evidence="5" id="KW-0808">Transferase</keyword>
<evidence type="ECO:0000256" key="12">
    <source>
        <dbReference type="SAM" id="MobiDB-lite"/>
    </source>
</evidence>
<organism evidence="15 16">
    <name type="scientific">Streptosporangium oxazolinicum</name>
    <dbReference type="NCBI Taxonomy" id="909287"/>
    <lineage>
        <taxon>Bacteria</taxon>
        <taxon>Bacillati</taxon>
        <taxon>Actinomycetota</taxon>
        <taxon>Actinomycetes</taxon>
        <taxon>Streptosporangiales</taxon>
        <taxon>Streptosporangiaceae</taxon>
        <taxon>Streptosporangium</taxon>
    </lineage>
</organism>
<dbReference type="SMART" id="SM00387">
    <property type="entry name" value="HATPase_c"/>
    <property type="match status" value="1"/>
</dbReference>
<evidence type="ECO:0000256" key="8">
    <source>
        <dbReference type="ARBA" id="ARBA00022777"/>
    </source>
</evidence>
<dbReference type="InterPro" id="IPR003660">
    <property type="entry name" value="HAMP_dom"/>
</dbReference>
<evidence type="ECO:0000313" key="16">
    <source>
        <dbReference type="Proteomes" id="UP001501251"/>
    </source>
</evidence>
<sequence length="1057" mass="112660">MRTASIPSERESGLAPALGFDNQGGRPQSGPGQDLDGRDSEKSARNGGKLALKNWRVRSRLIALIVIPTVAAIVLGGLRVTSSISSAAEYERVRVTAELAAGLSDLVDELQLERDLSARHVAQGRPATGRANLRKQYEEVDEVVGQVSSRLNAAMADSGLLESLGTRGETELTQIRRRIDEIKSVRELAAGTATQLPAQPTIAMYSRTMTDLLALHDEIIQGVSDQDLTGGAAAFAALTRAKEQASRERANLAVALAVREFSAEGLDAMLAARAQFEGELATFRSEASIEQRQLYDDTVSSQKKDRAAALRARAVFMALNGLPLRNVDVSRSDLGDQSTWFDASSNVIERMRTVEEQVANTLIMQSSVLQASEQRGALIAAGLSGLLLLLVLIVTAVMARSLVRPLRRLRTEALSIAGQRLPETVQGMRESGEVSTTDITPIGVASDDEIGEVARAFDEVHREAVRLAGQEATLRSNVNSMFVNLSRRSQTLVERQLSLIESLEQGEQDEGRLGSLFRLDHLATRMRRNSENLLVLAGQEPARRWSQPVPLIDVVRASLSEVENYERVDLQLSAGVSVAGTSVNDVVHLIAELVENAISFSPRETKVIVSSNRIDGGGVMVSVTDIGIGMTAEELSQANWRLANPPVVDVSVSRRMGLFVVGRLALRHGIRVQLRQQDSGGLTAMVLLPENLLAVTNRPGGPTPSMQSGDWAGSMASMDRPPVLASPTAPPIPSFASFEAAHQNSFASFDLGQQFNSFEASQPPFGGGQFGQAPVDTPWPGQVPPPGADPHHGWPNAAQPDPSGWRQGQGGPRGDAGMWSGGQGAPSRGDAPVWPGGQQQSRDSGSDVWSTSSRGDSGGWPSTGNSGSFGRRPFDPADNTGPLPVIPDSSPMEEAKEEFLPIFAAVESDWFKKVEPAPAVQERVEEVPEVHAVQETVQLSQPAAPAQGSGGWSSPADVGWQAAKAASEPSLGGITGSGLPKRVPKANLVPGTAAPDLSAAPQTPVHRPTVSPEAVRNRLASFQQGVRQGRAAARGGAGDGRPYPDFGRDVEGNKEDR</sequence>
<dbReference type="SMART" id="SM00304">
    <property type="entry name" value="HAMP"/>
    <property type="match status" value="1"/>
</dbReference>
<evidence type="ECO:0000256" key="9">
    <source>
        <dbReference type="ARBA" id="ARBA00022840"/>
    </source>
</evidence>
<comment type="caution">
    <text evidence="15">The sequence shown here is derived from an EMBL/GenBank/DDBJ whole genome shotgun (WGS) entry which is preliminary data.</text>
</comment>
<keyword evidence="9" id="KW-0067">ATP-binding</keyword>
<feature type="domain" description="HAMP" evidence="14">
    <location>
        <begin position="400"/>
        <end position="469"/>
    </location>
</feature>
<dbReference type="Gene3D" id="6.10.340.10">
    <property type="match status" value="1"/>
</dbReference>
<protein>
    <recommendedName>
        <fullName evidence="3">histidine kinase</fullName>
        <ecNumber evidence="3">2.7.13.3</ecNumber>
    </recommendedName>
</protein>
<keyword evidence="16" id="KW-1185">Reference proteome</keyword>
<dbReference type="Pfam" id="PF00672">
    <property type="entry name" value="HAMP"/>
    <property type="match status" value="1"/>
</dbReference>
<dbReference type="InterPro" id="IPR036890">
    <property type="entry name" value="HATPase_C_sf"/>
</dbReference>
<accession>A0ABP8AZM1</accession>
<proteinExistence type="predicted"/>
<keyword evidence="4" id="KW-0597">Phosphoprotein</keyword>
<evidence type="ECO:0000256" key="5">
    <source>
        <dbReference type="ARBA" id="ARBA00022679"/>
    </source>
</evidence>
<reference evidence="16" key="1">
    <citation type="journal article" date="2019" name="Int. J. Syst. Evol. Microbiol.">
        <title>The Global Catalogue of Microorganisms (GCM) 10K type strain sequencing project: providing services to taxonomists for standard genome sequencing and annotation.</title>
        <authorList>
            <consortium name="The Broad Institute Genomics Platform"/>
            <consortium name="The Broad Institute Genome Sequencing Center for Infectious Disease"/>
            <person name="Wu L."/>
            <person name="Ma J."/>
        </authorList>
    </citation>
    <scope>NUCLEOTIDE SEQUENCE [LARGE SCALE GENOMIC DNA]</scope>
    <source>
        <strain evidence="16">JCM 17388</strain>
    </source>
</reference>
<dbReference type="CDD" id="cd06225">
    <property type="entry name" value="HAMP"/>
    <property type="match status" value="1"/>
</dbReference>
<feature type="transmembrane region" description="Helical" evidence="13">
    <location>
        <begin position="61"/>
        <end position="78"/>
    </location>
</feature>
<dbReference type="Pfam" id="PF02518">
    <property type="entry name" value="HATPase_c"/>
    <property type="match status" value="1"/>
</dbReference>
<keyword evidence="7" id="KW-0547">Nucleotide-binding</keyword>
<dbReference type="SUPFAM" id="SSF55874">
    <property type="entry name" value="ATPase domain of HSP90 chaperone/DNA topoisomerase II/histidine kinase"/>
    <property type="match status" value="1"/>
</dbReference>
<dbReference type="RefSeq" id="WP_344919318.1">
    <property type="nucleotide sequence ID" value="NZ_BAABAQ010000006.1"/>
</dbReference>
<comment type="catalytic activity">
    <reaction evidence="1">
        <text>ATP + protein L-histidine = ADP + protein N-phospho-L-histidine.</text>
        <dbReference type="EC" id="2.7.13.3"/>
    </reaction>
</comment>
<dbReference type="PROSITE" id="PS50885">
    <property type="entry name" value="HAMP"/>
    <property type="match status" value="1"/>
</dbReference>
<feature type="compositionally biased region" description="Gly residues" evidence="12">
    <location>
        <begin position="807"/>
        <end position="824"/>
    </location>
</feature>
<evidence type="ECO:0000313" key="15">
    <source>
        <dbReference type="EMBL" id="GAA4194372.1"/>
    </source>
</evidence>
<feature type="compositionally biased region" description="Basic and acidic residues" evidence="12">
    <location>
        <begin position="1046"/>
        <end position="1057"/>
    </location>
</feature>
<evidence type="ECO:0000256" key="3">
    <source>
        <dbReference type="ARBA" id="ARBA00012438"/>
    </source>
</evidence>
<name>A0ABP8AZM1_9ACTN</name>
<keyword evidence="6 13" id="KW-0812">Transmembrane</keyword>
<feature type="transmembrane region" description="Helical" evidence="13">
    <location>
        <begin position="377"/>
        <end position="399"/>
    </location>
</feature>
<dbReference type="InterPro" id="IPR050980">
    <property type="entry name" value="2C_sensor_his_kinase"/>
</dbReference>
<feature type="compositionally biased region" description="Basic and acidic residues" evidence="12">
    <location>
        <begin position="35"/>
        <end position="44"/>
    </location>
</feature>
<keyword evidence="11" id="KW-0902">Two-component regulatory system</keyword>
<dbReference type="Gene3D" id="3.30.565.10">
    <property type="entry name" value="Histidine kinase-like ATPase, C-terminal domain"/>
    <property type="match status" value="1"/>
</dbReference>
<keyword evidence="8" id="KW-0418">Kinase</keyword>
<gene>
    <name evidence="15" type="ORF">GCM10022252_38720</name>
</gene>
<evidence type="ECO:0000256" key="13">
    <source>
        <dbReference type="SAM" id="Phobius"/>
    </source>
</evidence>